<organism evidence="2">
    <name type="scientific">Ditylum brightwellii</name>
    <dbReference type="NCBI Taxonomy" id="49249"/>
    <lineage>
        <taxon>Eukaryota</taxon>
        <taxon>Sar</taxon>
        <taxon>Stramenopiles</taxon>
        <taxon>Ochrophyta</taxon>
        <taxon>Bacillariophyta</taxon>
        <taxon>Mediophyceae</taxon>
        <taxon>Lithodesmiophycidae</taxon>
        <taxon>Lithodesmiales</taxon>
        <taxon>Lithodesmiaceae</taxon>
        <taxon>Ditylum</taxon>
    </lineage>
</organism>
<dbReference type="EMBL" id="HBGN01011887">
    <property type="protein sequence ID" value="CAD9323501.1"/>
    <property type="molecule type" value="Transcribed_RNA"/>
</dbReference>
<proteinExistence type="predicted"/>
<evidence type="ECO:0000256" key="1">
    <source>
        <dbReference type="SAM" id="MobiDB-lite"/>
    </source>
</evidence>
<name>A0A7S1YZA1_9STRA</name>
<protein>
    <submittedName>
        <fullName evidence="2">Uncharacterized protein</fullName>
    </submittedName>
</protein>
<gene>
    <name evidence="2" type="ORF">DBRI1063_LOCUS7582</name>
</gene>
<reference evidence="2" key="1">
    <citation type="submission" date="2021-01" db="EMBL/GenBank/DDBJ databases">
        <authorList>
            <person name="Corre E."/>
            <person name="Pelletier E."/>
            <person name="Niang G."/>
            <person name="Scheremetjew M."/>
            <person name="Finn R."/>
            <person name="Kale V."/>
            <person name="Holt S."/>
            <person name="Cochrane G."/>
            <person name="Meng A."/>
            <person name="Brown T."/>
            <person name="Cohen L."/>
        </authorList>
    </citation>
    <scope>NUCLEOTIDE SEQUENCE</scope>
    <source>
        <strain evidence="2">Pop2</strain>
    </source>
</reference>
<sequence>MYLEIDRTSQTIELLTTSTDAQRKLSRQKRIRIRQLKTCLKREDASSSSSDQNKRKSVHFALMDDVCDTTIPSISKKDRKTLWYTKNELTFFQHEKEVILTGKIKGCTLGFERSKYQAFVKNVISNVLAEQSRQRYEGIVDEEKLRHVSIQFSRFSEMVARKIASIVEYDDMFCPDDETRTTQNRKRRFSRSDKRRRSLVPKRRRSWSSCKSQKEEEESNTEMDESKTSHSLNRFIKRLSFNKK</sequence>
<feature type="region of interest" description="Disordered" evidence="1">
    <location>
        <begin position="177"/>
        <end position="230"/>
    </location>
</feature>
<feature type="compositionally biased region" description="Basic residues" evidence="1">
    <location>
        <begin position="183"/>
        <end position="206"/>
    </location>
</feature>
<evidence type="ECO:0000313" key="2">
    <source>
        <dbReference type="EMBL" id="CAD9323501.1"/>
    </source>
</evidence>
<accession>A0A7S1YZA1</accession>
<dbReference type="AlphaFoldDB" id="A0A7S1YZA1"/>